<comment type="function">
    <text evidence="3">Part of the ABC transporter complex HmuTUV involved in hemin import. Responsible for energy coupling to the transport system.</text>
</comment>
<organism evidence="5 6">
    <name type="scientific">Pacificimonas pallii</name>
    <dbReference type="NCBI Taxonomy" id="2827236"/>
    <lineage>
        <taxon>Bacteria</taxon>
        <taxon>Pseudomonadati</taxon>
        <taxon>Pseudomonadota</taxon>
        <taxon>Alphaproteobacteria</taxon>
        <taxon>Sphingomonadales</taxon>
        <taxon>Sphingosinicellaceae</taxon>
        <taxon>Pacificimonas</taxon>
    </lineage>
</organism>
<dbReference type="Proteomes" id="UP000722336">
    <property type="component" value="Unassembled WGS sequence"/>
</dbReference>
<dbReference type="PANTHER" id="PTHR42794">
    <property type="entry name" value="HEMIN IMPORT ATP-BINDING PROTEIN HMUV"/>
    <property type="match status" value="1"/>
</dbReference>
<dbReference type="PROSITE" id="PS50893">
    <property type="entry name" value="ABC_TRANSPORTER_2"/>
    <property type="match status" value="1"/>
</dbReference>
<evidence type="ECO:0000256" key="2">
    <source>
        <dbReference type="ARBA" id="ARBA00022967"/>
    </source>
</evidence>
<feature type="domain" description="ABC transporter" evidence="4">
    <location>
        <begin position="4"/>
        <end position="239"/>
    </location>
</feature>
<dbReference type="PANTHER" id="PTHR42794:SF1">
    <property type="entry name" value="HEMIN IMPORT ATP-BINDING PROTEIN HMUV"/>
    <property type="match status" value="1"/>
</dbReference>
<keyword evidence="5" id="KW-0067">ATP-binding</keyword>
<sequence>MTILSAMGLSYRADERALVDNASFQLGEGGFTMLIGPNGSGKTTLLRLALGLLRPAAGRALLCGKDMSALPAAARARSVAYLPQGRSLAWPQPVRDVVALGRFAHGGAVGQLAAADRQAIEMAMQDCGLTGFENRAVDTLSGGELARVHIARALAGQAPLLMADEPIAALDPHYQHDVMQLFRTLSRSGRTVLSVVHDLGLAALYADRLIWMQGGRIVADGSPADTMTAARLRDVFGVSAEVRQTAHGLQVDIHGAA</sequence>
<comment type="caution">
    <text evidence="5">The sequence shown here is derived from an EMBL/GenBank/DDBJ whole genome shotgun (WGS) entry which is preliminary data.</text>
</comment>
<protein>
    <submittedName>
        <fullName evidence="5">ABC transporter ATP-binding protein</fullName>
    </submittedName>
</protein>
<keyword evidence="1" id="KW-0813">Transport</keyword>
<dbReference type="InterPro" id="IPR003439">
    <property type="entry name" value="ABC_transporter-like_ATP-bd"/>
</dbReference>
<evidence type="ECO:0000259" key="4">
    <source>
        <dbReference type="PROSITE" id="PS50893"/>
    </source>
</evidence>
<accession>A0ABS6SH91</accession>
<evidence type="ECO:0000256" key="1">
    <source>
        <dbReference type="ARBA" id="ARBA00022448"/>
    </source>
</evidence>
<name>A0ABS6SH91_9SPHN</name>
<keyword evidence="6" id="KW-1185">Reference proteome</keyword>
<keyword evidence="5" id="KW-0547">Nucleotide-binding</keyword>
<dbReference type="CDD" id="cd03214">
    <property type="entry name" value="ABC_Iron-Siderophores_B12_Hemin"/>
    <property type="match status" value="1"/>
</dbReference>
<dbReference type="EMBL" id="JAGSPA010000005">
    <property type="protein sequence ID" value="MBV7257782.1"/>
    <property type="molecule type" value="Genomic_DNA"/>
</dbReference>
<reference evidence="5 6" key="1">
    <citation type="submission" date="2021-04" db="EMBL/GenBank/DDBJ databases">
        <authorList>
            <person name="Pira H."/>
            <person name="Risdian C."/>
            <person name="Wink J."/>
        </authorList>
    </citation>
    <scope>NUCLEOTIDE SEQUENCE [LARGE SCALE GENOMIC DNA]</scope>
    <source>
        <strain evidence="5 6">WHA3</strain>
    </source>
</reference>
<dbReference type="RefSeq" id="WP_218446632.1">
    <property type="nucleotide sequence ID" value="NZ_JAGSPA010000005.1"/>
</dbReference>
<dbReference type="InterPro" id="IPR003593">
    <property type="entry name" value="AAA+_ATPase"/>
</dbReference>
<dbReference type="SMART" id="SM00382">
    <property type="entry name" value="AAA"/>
    <property type="match status" value="1"/>
</dbReference>
<evidence type="ECO:0000313" key="5">
    <source>
        <dbReference type="EMBL" id="MBV7257782.1"/>
    </source>
</evidence>
<proteinExistence type="predicted"/>
<gene>
    <name evidence="5" type="ORF">KCG44_13430</name>
</gene>
<evidence type="ECO:0000256" key="3">
    <source>
        <dbReference type="ARBA" id="ARBA00037066"/>
    </source>
</evidence>
<dbReference type="Pfam" id="PF00005">
    <property type="entry name" value="ABC_tran"/>
    <property type="match status" value="1"/>
</dbReference>
<keyword evidence="2" id="KW-1278">Translocase</keyword>
<evidence type="ECO:0000313" key="6">
    <source>
        <dbReference type="Proteomes" id="UP000722336"/>
    </source>
</evidence>
<dbReference type="GO" id="GO:0005524">
    <property type="term" value="F:ATP binding"/>
    <property type="evidence" value="ECO:0007669"/>
    <property type="project" value="UniProtKB-KW"/>
</dbReference>